<dbReference type="AlphaFoldDB" id="A0A8K0VF27"/>
<gene>
    <name evidence="3" type="ORF">JL811_14815</name>
</gene>
<dbReference type="RefSeq" id="WP_202689473.1">
    <property type="nucleotide sequence ID" value="NZ_JAESVN010000006.1"/>
</dbReference>
<comment type="caution">
    <text evidence="3">The sequence shown here is derived from an EMBL/GenBank/DDBJ whole genome shotgun (WGS) entry which is preliminary data.</text>
</comment>
<protein>
    <submittedName>
        <fullName evidence="3">ABC transporter substrate-binding protein</fullName>
    </submittedName>
</protein>
<feature type="domain" description="Fe/B12 periplasmic-binding" evidence="2">
    <location>
        <begin position="35"/>
        <end position="286"/>
    </location>
</feature>
<sequence length="288" mass="29948">MWACAVRSKIAAGALCLAFGGAGAPALADTPAPQRVVSLNLCTDQLAMLLAAPGQLRSVSHLAADPRSSAMADAARAYPANHGRAEEIYLMRPDLVLAGTYTARATVAMLERLGLRVETFEPVTSLDEVPAQIRRIGALLGRKAEAEAMVATFHDDLAALRPEGPTRPRVALYDASGYTTGDRGLAGQILNAAGLANIAVEAGLSGGGYLPLELLVMLNPEAVITSHPYPGASRAEEVMRHPAVAAVGTDAARGTFSDRHWVCGTPHVLQAVAEMVALRRGLTGAEGG</sequence>
<evidence type="ECO:0000256" key="1">
    <source>
        <dbReference type="SAM" id="SignalP"/>
    </source>
</evidence>
<dbReference type="PANTHER" id="PTHR30535">
    <property type="entry name" value="VITAMIN B12-BINDING PROTEIN"/>
    <property type="match status" value="1"/>
</dbReference>
<name>A0A8K0VF27_9RHOB</name>
<evidence type="ECO:0000313" key="4">
    <source>
        <dbReference type="Proteomes" id="UP000648908"/>
    </source>
</evidence>
<reference evidence="3" key="1">
    <citation type="submission" date="2021-01" db="EMBL/GenBank/DDBJ databases">
        <title>Tabrizicola alba sp. nov. a motile alkaliphilic bacterium isolated from a soda lake.</title>
        <authorList>
            <person name="Szuroczki S."/>
            <person name="Abbaszade G."/>
            <person name="Schumann P."/>
            <person name="Toth E."/>
        </authorList>
    </citation>
    <scope>NUCLEOTIDE SEQUENCE</scope>
    <source>
        <strain evidence="3">DMG-N-6</strain>
    </source>
</reference>
<evidence type="ECO:0000313" key="3">
    <source>
        <dbReference type="EMBL" id="MBL4918494.1"/>
    </source>
</evidence>
<keyword evidence="1" id="KW-0732">Signal</keyword>
<feature type="chain" id="PRO_5035435105" evidence="1">
    <location>
        <begin position="29"/>
        <end position="288"/>
    </location>
</feature>
<dbReference type="Proteomes" id="UP000648908">
    <property type="component" value="Unassembled WGS sequence"/>
</dbReference>
<dbReference type="GO" id="GO:0071281">
    <property type="term" value="P:cellular response to iron ion"/>
    <property type="evidence" value="ECO:0007669"/>
    <property type="project" value="TreeGrafter"/>
</dbReference>
<dbReference type="PROSITE" id="PS50983">
    <property type="entry name" value="FE_B12_PBP"/>
    <property type="match status" value="1"/>
</dbReference>
<dbReference type="InterPro" id="IPR002491">
    <property type="entry name" value="ABC_transptr_periplasmic_BD"/>
</dbReference>
<dbReference type="InterPro" id="IPR050902">
    <property type="entry name" value="ABC_Transporter_SBP"/>
</dbReference>
<feature type="signal peptide" evidence="1">
    <location>
        <begin position="1"/>
        <end position="28"/>
    </location>
</feature>
<accession>A0A8K0VF27</accession>
<organism evidence="3 4">
    <name type="scientific">Szabonella alba</name>
    <dbReference type="NCBI Taxonomy" id="2804194"/>
    <lineage>
        <taxon>Bacteria</taxon>
        <taxon>Pseudomonadati</taxon>
        <taxon>Pseudomonadota</taxon>
        <taxon>Alphaproteobacteria</taxon>
        <taxon>Rhodobacterales</taxon>
        <taxon>Paracoccaceae</taxon>
        <taxon>Szabonella</taxon>
    </lineage>
</organism>
<dbReference type="Gene3D" id="3.40.50.1980">
    <property type="entry name" value="Nitrogenase molybdenum iron protein domain"/>
    <property type="match status" value="2"/>
</dbReference>
<proteinExistence type="predicted"/>
<dbReference type="PANTHER" id="PTHR30535:SF34">
    <property type="entry name" value="MOLYBDATE-BINDING PROTEIN MOLA"/>
    <property type="match status" value="1"/>
</dbReference>
<dbReference type="SUPFAM" id="SSF53807">
    <property type="entry name" value="Helical backbone' metal receptor"/>
    <property type="match status" value="1"/>
</dbReference>
<dbReference type="EMBL" id="JAESVN010000006">
    <property type="protein sequence ID" value="MBL4918494.1"/>
    <property type="molecule type" value="Genomic_DNA"/>
</dbReference>
<evidence type="ECO:0000259" key="2">
    <source>
        <dbReference type="PROSITE" id="PS50983"/>
    </source>
</evidence>
<dbReference type="Pfam" id="PF01497">
    <property type="entry name" value="Peripla_BP_2"/>
    <property type="match status" value="1"/>
</dbReference>
<keyword evidence="4" id="KW-1185">Reference proteome</keyword>